<dbReference type="Proteomes" id="UP000037035">
    <property type="component" value="Unassembled WGS sequence"/>
</dbReference>
<gene>
    <name evidence="1" type="ORF">VP01_3509g2</name>
</gene>
<evidence type="ECO:0000313" key="1">
    <source>
        <dbReference type="EMBL" id="KNZ52590.1"/>
    </source>
</evidence>
<dbReference type="AlphaFoldDB" id="A0A0L6UXK5"/>
<comment type="caution">
    <text evidence="1">The sequence shown here is derived from an EMBL/GenBank/DDBJ whole genome shotgun (WGS) entry which is preliminary data.</text>
</comment>
<dbReference type="VEuPathDB" id="FungiDB:VP01_3509g2"/>
<reference evidence="1 2" key="1">
    <citation type="submission" date="2015-08" db="EMBL/GenBank/DDBJ databases">
        <title>Next Generation Sequencing and Analysis of the Genome of Puccinia sorghi L Schw, the Causal Agent of Maize Common Rust.</title>
        <authorList>
            <person name="Rochi L."/>
            <person name="Burguener G."/>
            <person name="Darino M."/>
            <person name="Turjanski A."/>
            <person name="Kreff E."/>
            <person name="Dieguez M.J."/>
            <person name="Sacco F."/>
        </authorList>
    </citation>
    <scope>NUCLEOTIDE SEQUENCE [LARGE SCALE GENOMIC DNA]</scope>
    <source>
        <strain evidence="1 2">RO10H11247</strain>
    </source>
</reference>
<name>A0A0L6UXK5_9BASI</name>
<dbReference type="EMBL" id="LAVV01008512">
    <property type="protein sequence ID" value="KNZ52590.1"/>
    <property type="molecule type" value="Genomic_DNA"/>
</dbReference>
<evidence type="ECO:0000313" key="2">
    <source>
        <dbReference type="Proteomes" id="UP000037035"/>
    </source>
</evidence>
<accession>A0A0L6UXK5</accession>
<keyword evidence="2" id="KW-1185">Reference proteome</keyword>
<protein>
    <submittedName>
        <fullName evidence="1">Uncharacterized protein</fullName>
    </submittedName>
</protein>
<proteinExistence type="predicted"/>
<sequence>MIVCIFEMVLFENSGKGQHIHKQHTFMKSPYSQACPGLGIKLFYSPSEMEKANQLQFCDLLTPDQIMYHTATFLHKKQALGTENHTIAVKSLYQSWASLFE</sequence>
<organism evidence="1 2">
    <name type="scientific">Puccinia sorghi</name>
    <dbReference type="NCBI Taxonomy" id="27349"/>
    <lineage>
        <taxon>Eukaryota</taxon>
        <taxon>Fungi</taxon>
        <taxon>Dikarya</taxon>
        <taxon>Basidiomycota</taxon>
        <taxon>Pucciniomycotina</taxon>
        <taxon>Pucciniomycetes</taxon>
        <taxon>Pucciniales</taxon>
        <taxon>Pucciniaceae</taxon>
        <taxon>Puccinia</taxon>
    </lineage>
</organism>